<gene>
    <name evidence="2" type="ORF">JZM60_10115</name>
</gene>
<dbReference type="InterPro" id="IPR049516">
    <property type="entry name" value="FAD-depend_C"/>
</dbReference>
<dbReference type="PIRSF" id="PIRSF038984">
    <property type="entry name" value="FAD_binding_protein"/>
    <property type="match status" value="1"/>
</dbReference>
<evidence type="ECO:0000259" key="1">
    <source>
        <dbReference type="Pfam" id="PF21688"/>
    </source>
</evidence>
<reference evidence="2 3" key="1">
    <citation type="submission" date="2021-03" db="EMBL/GenBank/DDBJ databases">
        <title>Geobacter metallireducens gen. nov. sp. nov., a microorganism capable of coupling the complete oxidation of organic compounds to the reduction of iron and other metals.</title>
        <authorList>
            <person name="Li Y."/>
        </authorList>
    </citation>
    <scope>NUCLEOTIDE SEQUENCE [LARGE SCALE GENOMIC DNA]</scope>
    <source>
        <strain evidence="2 3">Jerry-YX</strain>
    </source>
</reference>
<dbReference type="RefSeq" id="WP_207165565.1">
    <property type="nucleotide sequence ID" value="NZ_CP071382.1"/>
</dbReference>
<dbReference type="Pfam" id="PF21688">
    <property type="entry name" value="FAD-depend_C"/>
    <property type="match status" value="1"/>
</dbReference>
<organism evidence="2 3">
    <name type="scientific">Geobacter benzoatilyticus</name>
    <dbReference type="NCBI Taxonomy" id="2815309"/>
    <lineage>
        <taxon>Bacteria</taxon>
        <taxon>Pseudomonadati</taxon>
        <taxon>Thermodesulfobacteriota</taxon>
        <taxon>Desulfuromonadia</taxon>
        <taxon>Geobacterales</taxon>
        <taxon>Geobacteraceae</taxon>
        <taxon>Geobacter</taxon>
    </lineage>
</organism>
<dbReference type="InterPro" id="IPR028348">
    <property type="entry name" value="FAD-binding_protein"/>
</dbReference>
<accession>A0ABX7Q8L2</accession>
<dbReference type="Gene3D" id="3.50.50.60">
    <property type="entry name" value="FAD/NAD(P)-binding domain"/>
    <property type="match status" value="2"/>
</dbReference>
<dbReference type="Proteomes" id="UP000663651">
    <property type="component" value="Chromosome"/>
</dbReference>
<dbReference type="PANTHER" id="PTHR42842">
    <property type="entry name" value="FAD/NAD(P)-BINDING OXIDOREDUCTASE"/>
    <property type="match status" value="1"/>
</dbReference>
<dbReference type="SUPFAM" id="SSF51905">
    <property type="entry name" value="FAD/NAD(P)-binding domain"/>
    <property type="match status" value="1"/>
</dbReference>
<keyword evidence="3" id="KW-1185">Reference proteome</keyword>
<dbReference type="EMBL" id="CP071382">
    <property type="protein sequence ID" value="QSV47393.1"/>
    <property type="molecule type" value="Genomic_DNA"/>
</dbReference>
<evidence type="ECO:0000313" key="2">
    <source>
        <dbReference type="EMBL" id="QSV47393.1"/>
    </source>
</evidence>
<protein>
    <recommendedName>
        <fullName evidence="1">FAD-dependent protein C-terminal domain-containing protein</fullName>
    </recommendedName>
</protein>
<feature type="domain" description="FAD-dependent protein C-terminal" evidence="1">
    <location>
        <begin position="281"/>
        <end position="474"/>
    </location>
</feature>
<name>A0ABX7Q8L2_9BACT</name>
<evidence type="ECO:0000313" key="3">
    <source>
        <dbReference type="Proteomes" id="UP000663651"/>
    </source>
</evidence>
<dbReference type="PANTHER" id="PTHR42842:SF3">
    <property type="entry name" value="FAD_NAD(P)-BINDING OXIDOREDUCTASE FAMILY PROTEIN"/>
    <property type="match status" value="1"/>
</dbReference>
<dbReference type="InterPro" id="IPR036188">
    <property type="entry name" value="FAD/NAD-bd_sf"/>
</dbReference>
<proteinExistence type="predicted"/>
<sequence length="533" mass="57127">MPILIRNIVLAPGEGDEVLRVRLAERFGVPDRDIRSVRLVRKSIDARRKGRVIVVCTVECRVADEAAFLARHGQDPDVKVLVKEIQPPLPRLTPRGRIVIVGMGPAGLFAALRLVEYGLAPTILERGRPVEERTRDVQAFWSLGELDTESNVQFGEGGAGTFSDGKLTTRVNDQRIGYVLEKLVAFGAPQEILYQAKPHVGTDQLRRVVAGIRQGLLAAGCDIRFRSQMTDIVSREGRVGAVVVNGTEELAVEELILAPGHSARDTYEMLASRGVHLLAKPFAMGVRVEHPQELINGIQYGRGHHPALPPSDYALAYNNRKTGRSAYSFCMCPGGVVVAGSSEEGGVVTNGMSAHLRNSPFANSALVVTVGPDDFGSALPLAGVEFQRRWERRAFEAGGGGYRAPAQNLLSFLGMKGGKGVSSSYRPGVAEADLTMALPAAVTETLREGLRDFDRKMRGFVTAEATLTGVETRTSAPVRIVRGEDCQSVSLPGLYPTGEGAGYAGGIMSAALDGIRVADIIAGKIAAETRSAI</sequence>
<dbReference type="Gene3D" id="3.30.70.2700">
    <property type="match status" value="1"/>
</dbReference>
<dbReference type="PRINTS" id="PR00420">
    <property type="entry name" value="RNGMNOXGNASE"/>
</dbReference>